<name>A0A6N2LWJ0_SALVM</name>
<proteinExistence type="predicted"/>
<feature type="region of interest" description="Disordered" evidence="1">
    <location>
        <begin position="80"/>
        <end position="106"/>
    </location>
</feature>
<evidence type="ECO:0000259" key="2">
    <source>
        <dbReference type="PROSITE" id="PS00028"/>
    </source>
</evidence>
<feature type="compositionally biased region" description="Low complexity" evidence="1">
    <location>
        <begin position="30"/>
        <end position="61"/>
    </location>
</feature>
<reference evidence="3" key="1">
    <citation type="submission" date="2019-03" db="EMBL/GenBank/DDBJ databases">
        <authorList>
            <person name="Mank J."/>
            <person name="Almeida P."/>
        </authorList>
    </citation>
    <scope>NUCLEOTIDE SEQUENCE</scope>
    <source>
        <strain evidence="3">78183</strain>
    </source>
</reference>
<sequence length="200" mass="21787">MASPTSSLLGQIPMENQKQKLVPEEEEEVLSLQSSQFQHCSSSSSSSDDGTTTTTTTNNNNKTCANTALLVDIVSTSGNEDGTGTSSLISSSSINEDSEIPKVGVSSPCAVSPHKHWGGGDKDTDENEEKAHHLNSVYFDQHHGVWKCHHCNWTYCVGTPCFDHKECSHTHTQTHSLINLINHNQQQPCLVLTPLMELLA</sequence>
<dbReference type="InterPro" id="IPR013087">
    <property type="entry name" value="Znf_C2H2_type"/>
</dbReference>
<feature type="compositionally biased region" description="Low complexity" evidence="1">
    <location>
        <begin position="82"/>
        <end position="95"/>
    </location>
</feature>
<feature type="domain" description="C2H2-type" evidence="2">
    <location>
        <begin position="148"/>
        <end position="169"/>
    </location>
</feature>
<feature type="region of interest" description="Disordered" evidence="1">
    <location>
        <begin position="1"/>
        <end position="61"/>
    </location>
</feature>
<accession>A0A6N2LWJ0</accession>
<protein>
    <recommendedName>
        <fullName evidence="2">C2H2-type domain-containing protein</fullName>
    </recommendedName>
</protein>
<dbReference type="EMBL" id="CAADRP010001602">
    <property type="protein sequence ID" value="VFU44507.1"/>
    <property type="molecule type" value="Genomic_DNA"/>
</dbReference>
<evidence type="ECO:0000256" key="1">
    <source>
        <dbReference type="SAM" id="MobiDB-lite"/>
    </source>
</evidence>
<evidence type="ECO:0000313" key="3">
    <source>
        <dbReference type="EMBL" id="VFU44507.1"/>
    </source>
</evidence>
<organism evidence="3">
    <name type="scientific">Salix viminalis</name>
    <name type="common">Common osier</name>
    <name type="synonym">Basket willow</name>
    <dbReference type="NCBI Taxonomy" id="40686"/>
    <lineage>
        <taxon>Eukaryota</taxon>
        <taxon>Viridiplantae</taxon>
        <taxon>Streptophyta</taxon>
        <taxon>Embryophyta</taxon>
        <taxon>Tracheophyta</taxon>
        <taxon>Spermatophyta</taxon>
        <taxon>Magnoliopsida</taxon>
        <taxon>eudicotyledons</taxon>
        <taxon>Gunneridae</taxon>
        <taxon>Pentapetalae</taxon>
        <taxon>rosids</taxon>
        <taxon>fabids</taxon>
        <taxon>Malpighiales</taxon>
        <taxon>Salicaceae</taxon>
        <taxon>Saliceae</taxon>
        <taxon>Salix</taxon>
    </lineage>
</organism>
<dbReference type="AlphaFoldDB" id="A0A6N2LWJ0"/>
<gene>
    <name evidence="3" type="ORF">SVIM_LOCUS274017</name>
</gene>
<dbReference type="PROSITE" id="PS00028">
    <property type="entry name" value="ZINC_FINGER_C2H2_1"/>
    <property type="match status" value="1"/>
</dbReference>